<protein>
    <submittedName>
        <fullName evidence="1">Uncharacterized protein</fullName>
    </submittedName>
</protein>
<gene>
    <name evidence="1" type="ORF">L6452_27616</name>
</gene>
<accession>A0ACB8ZXI4</accession>
<reference evidence="1 2" key="2">
    <citation type="journal article" date="2022" name="Mol. Ecol. Resour.">
        <title>The genomes of chicory, endive, great burdock and yacon provide insights into Asteraceae paleo-polyploidization history and plant inulin production.</title>
        <authorList>
            <person name="Fan W."/>
            <person name="Wang S."/>
            <person name="Wang H."/>
            <person name="Wang A."/>
            <person name="Jiang F."/>
            <person name="Liu H."/>
            <person name="Zhao H."/>
            <person name="Xu D."/>
            <person name="Zhang Y."/>
        </authorList>
    </citation>
    <scope>NUCLEOTIDE SEQUENCE [LARGE SCALE GENOMIC DNA]</scope>
    <source>
        <strain evidence="2">cv. Niubang</strain>
    </source>
</reference>
<evidence type="ECO:0000313" key="1">
    <source>
        <dbReference type="EMBL" id="KAI3702026.1"/>
    </source>
</evidence>
<evidence type="ECO:0000313" key="2">
    <source>
        <dbReference type="Proteomes" id="UP001055879"/>
    </source>
</evidence>
<dbReference type="EMBL" id="CM042055">
    <property type="protein sequence ID" value="KAI3702026.1"/>
    <property type="molecule type" value="Genomic_DNA"/>
</dbReference>
<name>A0ACB8ZXI4_ARCLA</name>
<comment type="caution">
    <text evidence="1">The sequence shown here is derived from an EMBL/GenBank/DDBJ whole genome shotgun (WGS) entry which is preliminary data.</text>
</comment>
<sequence>MVEESVFDCGENNNRRSGEEEDGTTIKGTAEEKAIDNEYKSEKEERVLKNCWKKRVSVGAGDLPEFIPESEEEEELVKEGNDEVLDCGKDTKEKKVRIPRRRQLWKSKKEKINKPNTKSLDAEEDYRGLRGRLGLEEQREIVFNIGEATGVKKKKNQGSEKEDIKLWR</sequence>
<organism evidence="1 2">
    <name type="scientific">Arctium lappa</name>
    <name type="common">Greater burdock</name>
    <name type="synonym">Lappa major</name>
    <dbReference type="NCBI Taxonomy" id="4217"/>
    <lineage>
        <taxon>Eukaryota</taxon>
        <taxon>Viridiplantae</taxon>
        <taxon>Streptophyta</taxon>
        <taxon>Embryophyta</taxon>
        <taxon>Tracheophyta</taxon>
        <taxon>Spermatophyta</taxon>
        <taxon>Magnoliopsida</taxon>
        <taxon>eudicotyledons</taxon>
        <taxon>Gunneridae</taxon>
        <taxon>Pentapetalae</taxon>
        <taxon>asterids</taxon>
        <taxon>campanulids</taxon>
        <taxon>Asterales</taxon>
        <taxon>Asteraceae</taxon>
        <taxon>Carduoideae</taxon>
        <taxon>Cardueae</taxon>
        <taxon>Arctiinae</taxon>
        <taxon>Arctium</taxon>
    </lineage>
</organism>
<keyword evidence="2" id="KW-1185">Reference proteome</keyword>
<reference evidence="2" key="1">
    <citation type="journal article" date="2022" name="Mol. Ecol. Resour.">
        <title>The genomes of chicory, endive, great burdock and yacon provide insights into Asteraceae palaeo-polyploidization history and plant inulin production.</title>
        <authorList>
            <person name="Fan W."/>
            <person name="Wang S."/>
            <person name="Wang H."/>
            <person name="Wang A."/>
            <person name="Jiang F."/>
            <person name="Liu H."/>
            <person name="Zhao H."/>
            <person name="Xu D."/>
            <person name="Zhang Y."/>
        </authorList>
    </citation>
    <scope>NUCLEOTIDE SEQUENCE [LARGE SCALE GENOMIC DNA]</scope>
    <source>
        <strain evidence="2">cv. Niubang</strain>
    </source>
</reference>
<proteinExistence type="predicted"/>
<dbReference type="Proteomes" id="UP001055879">
    <property type="component" value="Linkage Group LG09"/>
</dbReference>